<dbReference type="PANTHER" id="PTHR11351">
    <property type="entry name" value="ACYL-COA DESATURASE"/>
    <property type="match status" value="1"/>
</dbReference>
<keyword evidence="5 11" id="KW-1133">Transmembrane helix</keyword>
<dbReference type="GO" id="GO:0005506">
    <property type="term" value="F:iron ion binding"/>
    <property type="evidence" value="ECO:0007669"/>
    <property type="project" value="TreeGrafter"/>
</dbReference>
<dbReference type="InterPro" id="IPR005804">
    <property type="entry name" value="FA_desaturase_dom"/>
</dbReference>
<name>A0A6C0K7D1_9ZZZZ</name>
<dbReference type="GO" id="GO:0006636">
    <property type="term" value="P:unsaturated fatty acid biosynthetic process"/>
    <property type="evidence" value="ECO:0007669"/>
    <property type="project" value="TreeGrafter"/>
</dbReference>
<evidence type="ECO:0000256" key="8">
    <source>
        <dbReference type="ARBA" id="ARBA00023098"/>
    </source>
</evidence>
<keyword evidence="7" id="KW-0408">Iron</keyword>
<evidence type="ECO:0000256" key="7">
    <source>
        <dbReference type="ARBA" id="ARBA00023004"/>
    </source>
</evidence>
<dbReference type="EMBL" id="MN740828">
    <property type="protein sequence ID" value="QHU13952.1"/>
    <property type="molecule type" value="Genomic_DNA"/>
</dbReference>
<dbReference type="InterPro" id="IPR015876">
    <property type="entry name" value="Acyl-CoA_DS"/>
</dbReference>
<keyword evidence="4" id="KW-0276">Fatty acid metabolism</keyword>
<evidence type="ECO:0000256" key="1">
    <source>
        <dbReference type="ARBA" id="ARBA00004141"/>
    </source>
</evidence>
<evidence type="ECO:0000256" key="6">
    <source>
        <dbReference type="ARBA" id="ARBA00023002"/>
    </source>
</evidence>
<dbReference type="GO" id="GO:0005789">
    <property type="term" value="C:endoplasmic reticulum membrane"/>
    <property type="evidence" value="ECO:0007669"/>
    <property type="project" value="TreeGrafter"/>
</dbReference>
<evidence type="ECO:0000256" key="11">
    <source>
        <dbReference type="SAM" id="Phobius"/>
    </source>
</evidence>
<evidence type="ECO:0000256" key="2">
    <source>
        <dbReference type="ARBA" id="ARBA00022516"/>
    </source>
</evidence>
<protein>
    <recommendedName>
        <fullName evidence="12">Fatty acid desaturase domain-containing protein</fullName>
    </recommendedName>
</protein>
<keyword evidence="3 11" id="KW-0812">Transmembrane</keyword>
<evidence type="ECO:0000259" key="12">
    <source>
        <dbReference type="Pfam" id="PF00487"/>
    </source>
</evidence>
<sequence length="281" mass="33359">MESAFHYTNIFYLSVHHILALYALYFLPSIFSYRLILEVVLSAQLIGMLGITAGAHRLWSHKSYEAAWPVRAVFMLANSAAHQGSIYQWTRDHRMHHKYTDTELDPHSIQYGFWYSHMGWLFYRKSNKLREASRTIIMNDIENDSIVMFQHRNNFWLSHLFCFLLPTLYGKYMWNSYWIGYFYFGVLRWIFLLHSTWCVNSVAHIWGTTPYNPRISSKQSMITSLVAVGEGWHNYHHTYPYDYRASEFNWNNEWNPTTLLLDTLSSVGLVWNKKIGNPQNE</sequence>
<keyword evidence="6" id="KW-0560">Oxidoreductase</keyword>
<feature type="transmembrane region" description="Helical" evidence="11">
    <location>
        <begin position="7"/>
        <end position="27"/>
    </location>
</feature>
<keyword evidence="9 11" id="KW-0472">Membrane</keyword>
<reference evidence="13" key="1">
    <citation type="journal article" date="2020" name="Nature">
        <title>Giant virus diversity and host interactions through global metagenomics.</title>
        <authorList>
            <person name="Schulz F."/>
            <person name="Roux S."/>
            <person name="Paez-Espino D."/>
            <person name="Jungbluth S."/>
            <person name="Walsh D.A."/>
            <person name="Denef V.J."/>
            <person name="McMahon K.D."/>
            <person name="Konstantinidis K.T."/>
            <person name="Eloe-Fadrosh E.A."/>
            <person name="Kyrpides N.C."/>
            <person name="Woyke T."/>
        </authorList>
    </citation>
    <scope>NUCLEOTIDE SEQUENCE</scope>
    <source>
        <strain evidence="13">GVMAG-S-1101182-85</strain>
    </source>
</reference>
<evidence type="ECO:0000256" key="3">
    <source>
        <dbReference type="ARBA" id="ARBA00022692"/>
    </source>
</evidence>
<feature type="domain" description="Fatty acid desaturase" evidence="12">
    <location>
        <begin position="42"/>
        <end position="241"/>
    </location>
</feature>
<evidence type="ECO:0000256" key="5">
    <source>
        <dbReference type="ARBA" id="ARBA00022989"/>
    </source>
</evidence>
<accession>A0A6C0K7D1</accession>
<keyword evidence="2" id="KW-0444">Lipid biosynthesis</keyword>
<dbReference type="PRINTS" id="PR00075">
    <property type="entry name" value="FACDDSATRASE"/>
</dbReference>
<organism evidence="13">
    <name type="scientific">viral metagenome</name>
    <dbReference type="NCBI Taxonomy" id="1070528"/>
    <lineage>
        <taxon>unclassified sequences</taxon>
        <taxon>metagenomes</taxon>
        <taxon>organismal metagenomes</taxon>
    </lineage>
</organism>
<dbReference type="GO" id="GO:0004768">
    <property type="term" value="F:stearoyl-CoA 9-desaturase activity"/>
    <property type="evidence" value="ECO:0007669"/>
    <property type="project" value="TreeGrafter"/>
</dbReference>
<keyword evidence="10" id="KW-0275">Fatty acid biosynthesis</keyword>
<keyword evidence="8" id="KW-0443">Lipid metabolism</keyword>
<comment type="subcellular location">
    <subcellularLocation>
        <location evidence="1">Membrane</location>
        <topology evidence="1">Multi-pass membrane protein</topology>
    </subcellularLocation>
</comment>
<dbReference type="AlphaFoldDB" id="A0A6C0K7D1"/>
<proteinExistence type="predicted"/>
<feature type="transmembrane region" description="Helical" evidence="11">
    <location>
        <begin position="186"/>
        <end position="206"/>
    </location>
</feature>
<feature type="transmembrane region" description="Helical" evidence="11">
    <location>
        <begin position="155"/>
        <end position="174"/>
    </location>
</feature>
<dbReference type="Pfam" id="PF00487">
    <property type="entry name" value="FA_desaturase"/>
    <property type="match status" value="1"/>
</dbReference>
<evidence type="ECO:0000256" key="10">
    <source>
        <dbReference type="ARBA" id="ARBA00023160"/>
    </source>
</evidence>
<evidence type="ECO:0000256" key="4">
    <source>
        <dbReference type="ARBA" id="ARBA00022832"/>
    </source>
</evidence>
<dbReference type="CDD" id="cd03505">
    <property type="entry name" value="Delta9-FADS-like"/>
    <property type="match status" value="1"/>
</dbReference>
<dbReference type="PANTHER" id="PTHR11351:SF31">
    <property type="entry name" value="DESATURASE 1, ISOFORM A-RELATED"/>
    <property type="match status" value="1"/>
</dbReference>
<evidence type="ECO:0000313" key="13">
    <source>
        <dbReference type="EMBL" id="QHU13952.1"/>
    </source>
</evidence>
<evidence type="ECO:0000256" key="9">
    <source>
        <dbReference type="ARBA" id="ARBA00023136"/>
    </source>
</evidence>